<dbReference type="Pfam" id="PF00441">
    <property type="entry name" value="Acyl-CoA_dh_1"/>
    <property type="match status" value="1"/>
</dbReference>
<name>A0A292YJP9_9BACL</name>
<feature type="domain" description="Acyl-CoA dehydrogenase/oxidase C-terminal" evidence="7">
    <location>
        <begin position="229"/>
        <end position="377"/>
    </location>
</feature>
<dbReference type="InterPro" id="IPR036250">
    <property type="entry name" value="AcylCo_DH-like_C"/>
</dbReference>
<accession>A0A292YJP9</accession>
<dbReference type="Gene3D" id="1.20.140.10">
    <property type="entry name" value="Butyryl-CoA Dehydrogenase, subunit A, domain 3"/>
    <property type="match status" value="1"/>
</dbReference>
<evidence type="ECO:0000313" key="10">
    <source>
        <dbReference type="EMBL" id="GAX90158.1"/>
    </source>
</evidence>
<dbReference type="EMBL" id="BDUF01000049">
    <property type="protein sequence ID" value="GAX90158.1"/>
    <property type="molecule type" value="Genomic_DNA"/>
</dbReference>
<comment type="cofactor">
    <cofactor evidence="1 6">
        <name>FAD</name>
        <dbReference type="ChEBI" id="CHEBI:57692"/>
    </cofactor>
</comment>
<dbReference type="SUPFAM" id="SSF47203">
    <property type="entry name" value="Acyl-CoA dehydrogenase C-terminal domain-like"/>
    <property type="match status" value="1"/>
</dbReference>
<dbReference type="Gene3D" id="2.40.110.10">
    <property type="entry name" value="Butyryl-CoA Dehydrogenase, subunit A, domain 2"/>
    <property type="match status" value="1"/>
</dbReference>
<feature type="domain" description="Acyl-CoA oxidase/dehydrogenase middle" evidence="8">
    <location>
        <begin position="122"/>
        <end position="216"/>
    </location>
</feature>
<comment type="caution">
    <text evidence="10">The sequence shown here is derived from an EMBL/GenBank/DDBJ whole genome shotgun (WGS) entry which is preliminary data.</text>
</comment>
<dbReference type="OrthoDB" id="2985879at2"/>
<dbReference type="SUPFAM" id="SSF56645">
    <property type="entry name" value="Acyl-CoA dehydrogenase NM domain-like"/>
    <property type="match status" value="1"/>
</dbReference>
<dbReference type="InterPro" id="IPR006089">
    <property type="entry name" value="Acyl-CoA_DH_CS"/>
</dbReference>
<reference evidence="11" key="1">
    <citation type="submission" date="2017-07" db="EMBL/GenBank/DDBJ databases">
        <title>Draft genome sequence of Effusibacillus lacus strain skLN1.</title>
        <authorList>
            <person name="Watanabe M."/>
            <person name="Kojima H."/>
            <person name="Fukui M."/>
        </authorList>
    </citation>
    <scope>NUCLEOTIDE SEQUENCE [LARGE SCALE GENOMIC DNA]</scope>
    <source>
        <strain evidence="11">skLN1</strain>
    </source>
</reference>
<dbReference type="Proteomes" id="UP000217785">
    <property type="component" value="Unassembled WGS sequence"/>
</dbReference>
<evidence type="ECO:0000256" key="3">
    <source>
        <dbReference type="ARBA" id="ARBA00022630"/>
    </source>
</evidence>
<evidence type="ECO:0000259" key="7">
    <source>
        <dbReference type="Pfam" id="PF00441"/>
    </source>
</evidence>
<evidence type="ECO:0000259" key="9">
    <source>
        <dbReference type="Pfam" id="PF02771"/>
    </source>
</evidence>
<keyword evidence="4 6" id="KW-0274">FAD</keyword>
<dbReference type="FunFam" id="2.40.110.10:FF:000001">
    <property type="entry name" value="Acyl-CoA dehydrogenase, mitochondrial"/>
    <property type="match status" value="1"/>
</dbReference>
<dbReference type="Pfam" id="PF02771">
    <property type="entry name" value="Acyl-CoA_dh_N"/>
    <property type="match status" value="1"/>
</dbReference>
<dbReference type="PROSITE" id="PS00073">
    <property type="entry name" value="ACYL_COA_DH_2"/>
    <property type="match status" value="1"/>
</dbReference>
<proteinExistence type="inferred from homology"/>
<dbReference type="InterPro" id="IPR009100">
    <property type="entry name" value="AcylCoA_DH/oxidase_NM_dom_sf"/>
</dbReference>
<dbReference type="GO" id="GO:0003995">
    <property type="term" value="F:acyl-CoA dehydrogenase activity"/>
    <property type="evidence" value="ECO:0007669"/>
    <property type="project" value="InterPro"/>
</dbReference>
<keyword evidence="5 6" id="KW-0560">Oxidoreductase</keyword>
<evidence type="ECO:0000256" key="4">
    <source>
        <dbReference type="ARBA" id="ARBA00022827"/>
    </source>
</evidence>
<dbReference type="RefSeq" id="WP_096181866.1">
    <property type="nucleotide sequence ID" value="NZ_BDUF01000049.1"/>
</dbReference>
<dbReference type="InterPro" id="IPR009075">
    <property type="entry name" value="AcylCo_DH/oxidase_C"/>
</dbReference>
<dbReference type="PIRSF" id="PIRSF016578">
    <property type="entry name" value="HsaA"/>
    <property type="match status" value="1"/>
</dbReference>
<protein>
    <submittedName>
        <fullName evidence="10">Acyl-CoA dehydrogenase</fullName>
    </submittedName>
</protein>
<dbReference type="Pfam" id="PF02770">
    <property type="entry name" value="Acyl-CoA_dh_M"/>
    <property type="match status" value="1"/>
</dbReference>
<dbReference type="AlphaFoldDB" id="A0A292YJP9"/>
<gene>
    <name evidence="10" type="ORF">EFBL_1784</name>
</gene>
<evidence type="ECO:0000256" key="2">
    <source>
        <dbReference type="ARBA" id="ARBA00009347"/>
    </source>
</evidence>
<dbReference type="FunFam" id="1.10.540.10:FF:000001">
    <property type="entry name" value="Very long-chain-specific acyl-CoA dehydrogenase, mitochondrial"/>
    <property type="match status" value="1"/>
</dbReference>
<dbReference type="InterPro" id="IPR006091">
    <property type="entry name" value="Acyl-CoA_Oxase/DH_mid-dom"/>
</dbReference>
<evidence type="ECO:0000256" key="6">
    <source>
        <dbReference type="RuleBase" id="RU362125"/>
    </source>
</evidence>
<dbReference type="FunFam" id="1.20.140.10:FF:000004">
    <property type="entry name" value="Acyl-CoA dehydrogenase FadE25"/>
    <property type="match status" value="1"/>
</dbReference>
<keyword evidence="3 6" id="KW-0285">Flavoprotein</keyword>
<dbReference type="InterPro" id="IPR013786">
    <property type="entry name" value="AcylCoA_DH/ox_N"/>
</dbReference>
<dbReference type="Gene3D" id="1.10.540.10">
    <property type="entry name" value="Acyl-CoA dehydrogenase/oxidase, N-terminal domain"/>
    <property type="match status" value="1"/>
</dbReference>
<sequence length="390" mass="43354">MDFTLPEEIESFRLIVREFIENEVEPVAHLIEEQNEIPPGIVQKAKDMGLFGLSIPEEYGGLGLNMVGKCAIFEELGKTHNGFTTFIGTHNGIGTVGIVELGNEEQKQRYLPNMATGKWMGAFALTEPSAGSNAANLKTTAVRKGDRYILNGSKHYITNAQDAHVFTVMAVTDPSKGPKGITSFIVEKDFPGFVIGKTEKKMGLRGSHSNELFFEDLEVPVENRLGAEGEGYVNALKILANGRAGLAARNLGSCQYLLDKSVQYALEREQFGKPIIEQQAVLHMLADMAMEIEVLRSMTYRVAWMTDQNLNVIKEAAMVKLYGSEAYNRIADKAVQVHGGIGYIAEYPIERFYRDARITRIYEGTSEIQRNIIGAQLIKEYRKKHRPAGV</sequence>
<dbReference type="PANTHER" id="PTHR43884">
    <property type="entry name" value="ACYL-COA DEHYDROGENASE"/>
    <property type="match status" value="1"/>
</dbReference>
<evidence type="ECO:0000256" key="5">
    <source>
        <dbReference type="ARBA" id="ARBA00023002"/>
    </source>
</evidence>
<dbReference type="GO" id="GO:0050660">
    <property type="term" value="F:flavin adenine dinucleotide binding"/>
    <property type="evidence" value="ECO:0007669"/>
    <property type="project" value="InterPro"/>
</dbReference>
<dbReference type="InterPro" id="IPR046373">
    <property type="entry name" value="Acyl-CoA_Oxase/DH_mid-dom_sf"/>
</dbReference>
<keyword evidence="11" id="KW-1185">Reference proteome</keyword>
<evidence type="ECO:0000256" key="1">
    <source>
        <dbReference type="ARBA" id="ARBA00001974"/>
    </source>
</evidence>
<feature type="domain" description="Acyl-CoA dehydrogenase/oxidase N-terminal" evidence="9">
    <location>
        <begin position="7"/>
        <end position="118"/>
    </location>
</feature>
<comment type="similarity">
    <text evidence="2 6">Belongs to the acyl-CoA dehydrogenase family.</text>
</comment>
<evidence type="ECO:0000313" key="11">
    <source>
        <dbReference type="Proteomes" id="UP000217785"/>
    </source>
</evidence>
<dbReference type="PANTHER" id="PTHR43884:SF12">
    <property type="entry name" value="ISOVALERYL-COA DEHYDROGENASE, MITOCHONDRIAL-RELATED"/>
    <property type="match status" value="1"/>
</dbReference>
<dbReference type="InterPro" id="IPR037069">
    <property type="entry name" value="AcylCoA_DH/ox_N_sf"/>
</dbReference>
<organism evidence="10 11">
    <name type="scientific">Effusibacillus lacus</name>
    <dbReference type="NCBI Taxonomy" id="1348429"/>
    <lineage>
        <taxon>Bacteria</taxon>
        <taxon>Bacillati</taxon>
        <taxon>Bacillota</taxon>
        <taxon>Bacilli</taxon>
        <taxon>Bacillales</taxon>
        <taxon>Alicyclobacillaceae</taxon>
        <taxon>Effusibacillus</taxon>
    </lineage>
</organism>
<evidence type="ECO:0000259" key="8">
    <source>
        <dbReference type="Pfam" id="PF02770"/>
    </source>
</evidence>